<accession>A0A7Y9J352</accession>
<evidence type="ECO:0000313" key="1">
    <source>
        <dbReference type="EMBL" id="NYD24668.1"/>
    </source>
</evidence>
<dbReference type="Proteomes" id="UP000521922">
    <property type="component" value="Unassembled WGS sequence"/>
</dbReference>
<proteinExistence type="predicted"/>
<reference evidence="1 2" key="1">
    <citation type="submission" date="2020-07" db="EMBL/GenBank/DDBJ databases">
        <title>Sequencing the genomes of 1000 actinobacteria strains.</title>
        <authorList>
            <person name="Klenk H.-P."/>
        </authorList>
    </citation>
    <scope>NUCLEOTIDE SEQUENCE [LARGE SCALE GENOMIC DNA]</scope>
    <source>
        <strain evidence="1 2">DSM 7487</strain>
    </source>
</reference>
<organism evidence="1 2">
    <name type="scientific">Kineococcus aurantiacus</name>
    <dbReference type="NCBI Taxonomy" id="37633"/>
    <lineage>
        <taxon>Bacteria</taxon>
        <taxon>Bacillati</taxon>
        <taxon>Actinomycetota</taxon>
        <taxon>Actinomycetes</taxon>
        <taxon>Kineosporiales</taxon>
        <taxon>Kineosporiaceae</taxon>
        <taxon>Kineococcus</taxon>
    </lineage>
</organism>
<dbReference type="AlphaFoldDB" id="A0A7Y9J352"/>
<comment type="caution">
    <text evidence="1">The sequence shown here is derived from an EMBL/GenBank/DDBJ whole genome shotgun (WGS) entry which is preliminary data.</text>
</comment>
<evidence type="ECO:0000313" key="2">
    <source>
        <dbReference type="Proteomes" id="UP000521922"/>
    </source>
</evidence>
<dbReference type="RefSeq" id="WP_179755211.1">
    <property type="nucleotide sequence ID" value="NZ_BAAAGN010000013.1"/>
</dbReference>
<keyword evidence="2" id="KW-1185">Reference proteome</keyword>
<protein>
    <submittedName>
        <fullName evidence="1">Nucleoid-associated protein YgaU</fullName>
    </submittedName>
</protein>
<dbReference type="EMBL" id="JACCBB010000001">
    <property type="protein sequence ID" value="NYD24668.1"/>
    <property type="molecule type" value="Genomic_DNA"/>
</dbReference>
<name>A0A7Y9J352_9ACTN</name>
<sequence>MTQPPTAGSVAPDRFPPHSRYAGCEVVTTTLPDGTERRHLTRRVVPEDPGPALAEHMVIAGDRPDLLAHTYYGDSLLSWRIADANRVLDPGELVAEPGRVVRVPAPGGAG</sequence>
<gene>
    <name evidence="1" type="ORF">BJ968_004208</name>
</gene>